<dbReference type="SMART" id="SM00028">
    <property type="entry name" value="TPR"/>
    <property type="match status" value="7"/>
</dbReference>
<dbReference type="EMBL" id="FOQO01000006">
    <property type="protein sequence ID" value="SFI94898.1"/>
    <property type="molecule type" value="Genomic_DNA"/>
</dbReference>
<dbReference type="Gene3D" id="1.25.40.10">
    <property type="entry name" value="Tetratricopeptide repeat domain"/>
    <property type="match status" value="2"/>
</dbReference>
<protein>
    <submittedName>
        <fullName evidence="3">Tfp pilus assembly protein PilF</fullName>
    </submittedName>
</protein>
<organism evidence="3 4">
    <name type="scientific">Parapedobacter indicus</name>
    <dbReference type="NCBI Taxonomy" id="1477437"/>
    <lineage>
        <taxon>Bacteria</taxon>
        <taxon>Pseudomonadati</taxon>
        <taxon>Bacteroidota</taxon>
        <taxon>Sphingobacteriia</taxon>
        <taxon>Sphingobacteriales</taxon>
        <taxon>Sphingobacteriaceae</taxon>
        <taxon>Parapedobacter</taxon>
    </lineage>
</organism>
<dbReference type="SUPFAM" id="SSF48452">
    <property type="entry name" value="TPR-like"/>
    <property type="match status" value="2"/>
</dbReference>
<feature type="repeat" description="TPR" evidence="1">
    <location>
        <begin position="124"/>
        <end position="157"/>
    </location>
</feature>
<dbReference type="AlphaFoldDB" id="A0A1I3MD53"/>
<gene>
    <name evidence="3" type="ORF">SAMN05444682_106322</name>
</gene>
<dbReference type="STRING" id="1477437.SAMN05444682_106322"/>
<keyword evidence="2" id="KW-0732">Signal</keyword>
<dbReference type="Pfam" id="PF13181">
    <property type="entry name" value="TPR_8"/>
    <property type="match status" value="1"/>
</dbReference>
<evidence type="ECO:0000256" key="1">
    <source>
        <dbReference type="PROSITE-ProRule" id="PRU00339"/>
    </source>
</evidence>
<accession>A0A1I3MD53</accession>
<proteinExistence type="predicted"/>
<dbReference type="InterPro" id="IPR011990">
    <property type="entry name" value="TPR-like_helical_dom_sf"/>
</dbReference>
<dbReference type="RefSeq" id="WP_090627867.1">
    <property type="nucleotide sequence ID" value="NZ_FOQO01000006.1"/>
</dbReference>
<reference evidence="3 4" key="1">
    <citation type="submission" date="2016-10" db="EMBL/GenBank/DDBJ databases">
        <authorList>
            <person name="de Groot N.N."/>
        </authorList>
    </citation>
    <scope>NUCLEOTIDE SEQUENCE [LARGE SCALE GENOMIC DNA]</scope>
    <source>
        <strain evidence="3 4">RK1</strain>
    </source>
</reference>
<dbReference type="PROSITE" id="PS50005">
    <property type="entry name" value="TPR"/>
    <property type="match status" value="1"/>
</dbReference>
<dbReference type="PANTHER" id="PTHR12558">
    <property type="entry name" value="CELL DIVISION CYCLE 16,23,27"/>
    <property type="match status" value="1"/>
</dbReference>
<evidence type="ECO:0000313" key="3">
    <source>
        <dbReference type="EMBL" id="SFI94898.1"/>
    </source>
</evidence>
<dbReference type="OrthoDB" id="1221582at2"/>
<dbReference type="Proteomes" id="UP000198670">
    <property type="component" value="Unassembled WGS sequence"/>
</dbReference>
<dbReference type="PANTHER" id="PTHR12558:SF13">
    <property type="entry name" value="CELL DIVISION CYCLE PROTEIN 27 HOMOLOG"/>
    <property type="match status" value="1"/>
</dbReference>
<keyword evidence="1" id="KW-0802">TPR repeat</keyword>
<feature type="signal peptide" evidence="2">
    <location>
        <begin position="1"/>
        <end position="19"/>
    </location>
</feature>
<feature type="chain" id="PRO_5011681661" evidence="2">
    <location>
        <begin position="20"/>
        <end position="384"/>
    </location>
</feature>
<evidence type="ECO:0000313" key="4">
    <source>
        <dbReference type="Proteomes" id="UP000198670"/>
    </source>
</evidence>
<dbReference type="InterPro" id="IPR019734">
    <property type="entry name" value="TPR_rpt"/>
</dbReference>
<keyword evidence="4" id="KW-1185">Reference proteome</keyword>
<sequence>MNYIVLISFFCSCILSVFAQDHAPDNGRLLEFYQAQKYEEAATYLQGLYPDPITDPSVLNRLAYCYRMSGNHQQAERYYLQLYALDSLNIATLSNLAAVRAQRGLLRSAADYYRKLTAIDSNYVQALTALSTLMSRMGKADSAFLYLKRANQLQPTNGDIAFDFAQLCMGLRNDVGYLSADSILQIALHTDPENGLLLLAKAQAADKLGNYKEVVQRCEKLSKQGEETLQVLILLAKGYFLTDDFARCKNTYEKALDQYSGIPELDYYYLAMAYKALKEYQAGLECMDKVLELAISPNTALYYGRKADLHDLANQPSAAAAAYLRSFQFEKIPLHYYSLAVLYDKKLNNPNNALRYYQIYLQQKPGATEKIYVDYVEQRIKALQ</sequence>
<name>A0A1I3MD53_9SPHI</name>
<evidence type="ECO:0000256" key="2">
    <source>
        <dbReference type="SAM" id="SignalP"/>
    </source>
</evidence>